<evidence type="ECO:0000256" key="2">
    <source>
        <dbReference type="PIRSR" id="PIRSR037031-51"/>
    </source>
</evidence>
<feature type="active site" description="Nucleophile" evidence="1">
    <location>
        <position position="13"/>
    </location>
</feature>
<name>A0A162MD18_9FIRM</name>
<dbReference type="STRING" id="520767.ATZ99_15850"/>
<dbReference type="SUPFAM" id="SSF52833">
    <property type="entry name" value="Thioredoxin-like"/>
    <property type="match status" value="1"/>
</dbReference>
<dbReference type="PIRSF" id="PIRSF037031">
    <property type="entry name" value="Redox_disulphide_2"/>
    <property type="match status" value="1"/>
</dbReference>
<keyword evidence="5" id="KW-1185">Reference proteome</keyword>
<proteinExistence type="predicted"/>
<dbReference type="OrthoDB" id="9800630at2"/>
<evidence type="ECO:0000256" key="1">
    <source>
        <dbReference type="PIRSR" id="PIRSR037031-50"/>
    </source>
</evidence>
<dbReference type="AlphaFoldDB" id="A0A162MD18"/>
<dbReference type="PANTHER" id="PTHR36450">
    <property type="entry name" value="THIOREDOXIN"/>
    <property type="match status" value="1"/>
</dbReference>
<dbReference type="Pfam" id="PF13192">
    <property type="entry name" value="Thioredoxin_3"/>
    <property type="match status" value="1"/>
</dbReference>
<evidence type="ECO:0000313" key="4">
    <source>
        <dbReference type="EMBL" id="KYO65351.1"/>
    </source>
</evidence>
<dbReference type="NCBIfam" id="TIGR00412">
    <property type="entry name" value="redox_disulf_2"/>
    <property type="match status" value="1"/>
</dbReference>
<sequence>MNIKILGMGCAKCKALEENTRAALQELGIEAQIEKVQDINKITEYVMVTPALVINEEVKVSGKVATKEEVKKFIQEYLK</sequence>
<protein>
    <recommendedName>
        <fullName evidence="3">Thioredoxin-like fold domain-containing protein</fullName>
    </recommendedName>
</protein>
<comment type="caution">
    <text evidence="4">The sequence shown here is derived from an EMBL/GenBank/DDBJ whole genome shotgun (WGS) entry which is preliminary data.</text>
</comment>
<evidence type="ECO:0000259" key="3">
    <source>
        <dbReference type="Pfam" id="PF13192"/>
    </source>
</evidence>
<feature type="active site" description="Nucleophile" evidence="1">
    <location>
        <position position="10"/>
    </location>
</feature>
<dbReference type="RefSeq" id="WP_068748709.1">
    <property type="nucleotide sequence ID" value="NZ_LOHZ01000035.1"/>
</dbReference>
<evidence type="ECO:0000313" key="5">
    <source>
        <dbReference type="Proteomes" id="UP000075737"/>
    </source>
</evidence>
<accession>A0A162MD18</accession>
<dbReference type="InterPro" id="IPR012336">
    <property type="entry name" value="Thioredoxin-like_fold"/>
</dbReference>
<dbReference type="PATRIC" id="fig|520767.4.peg.1698"/>
<dbReference type="InterPro" id="IPR005243">
    <property type="entry name" value="THIRX-like_proc"/>
</dbReference>
<dbReference type="PANTHER" id="PTHR36450:SF1">
    <property type="entry name" value="THIOREDOXIN"/>
    <property type="match status" value="1"/>
</dbReference>
<gene>
    <name evidence="4" type="ORF">ATZ99_15850</name>
</gene>
<reference evidence="4 5" key="1">
    <citation type="submission" date="2015-12" db="EMBL/GenBank/DDBJ databases">
        <title>Draft genome of Thermovenabulum gondwanense isolated from a red thermophilic microbial mat colonisisng an outflow channel of a bore well.</title>
        <authorList>
            <person name="Patel B.K."/>
        </authorList>
    </citation>
    <scope>NUCLEOTIDE SEQUENCE [LARGE SCALE GENOMIC DNA]</scope>
    <source>
        <strain evidence="4 5">R270</strain>
    </source>
</reference>
<dbReference type="EMBL" id="LOHZ01000035">
    <property type="protein sequence ID" value="KYO65351.1"/>
    <property type="molecule type" value="Genomic_DNA"/>
</dbReference>
<dbReference type="InterPro" id="IPR036249">
    <property type="entry name" value="Thioredoxin-like_sf"/>
</dbReference>
<dbReference type="Gene3D" id="3.40.30.10">
    <property type="entry name" value="Glutaredoxin"/>
    <property type="match status" value="1"/>
</dbReference>
<feature type="domain" description="Thioredoxin-like fold" evidence="3">
    <location>
        <begin position="1"/>
        <end position="75"/>
    </location>
</feature>
<organism evidence="4 5">
    <name type="scientific">Thermovenabulum gondwanense</name>
    <dbReference type="NCBI Taxonomy" id="520767"/>
    <lineage>
        <taxon>Bacteria</taxon>
        <taxon>Bacillati</taxon>
        <taxon>Bacillota</taxon>
        <taxon>Clostridia</taxon>
        <taxon>Thermosediminibacterales</taxon>
        <taxon>Thermosediminibacteraceae</taxon>
        <taxon>Thermovenabulum</taxon>
    </lineage>
</organism>
<dbReference type="Proteomes" id="UP000075737">
    <property type="component" value="Unassembled WGS sequence"/>
</dbReference>
<keyword evidence="2" id="KW-1015">Disulfide bond</keyword>
<keyword evidence="2" id="KW-0676">Redox-active center</keyword>
<feature type="disulfide bond" description="Redox-active" evidence="2">
    <location>
        <begin position="10"/>
        <end position="13"/>
    </location>
</feature>